<dbReference type="SUPFAM" id="SSF56176">
    <property type="entry name" value="FAD-binding/transporter-associated domain-like"/>
    <property type="match status" value="1"/>
</dbReference>
<protein>
    <submittedName>
        <fullName evidence="7">FAD-linked oxidase</fullName>
    </submittedName>
</protein>
<comment type="caution">
    <text evidence="7">The sequence shown here is derived from an EMBL/GenBank/DDBJ whole genome shotgun (WGS) entry which is preliminary data.</text>
</comment>
<dbReference type="Gene3D" id="3.30.465.10">
    <property type="match status" value="1"/>
</dbReference>
<accession>A0A9X6B4R9</accession>
<dbReference type="InterPro" id="IPR016166">
    <property type="entry name" value="FAD-bd_PCMH"/>
</dbReference>
<dbReference type="GO" id="GO:0071949">
    <property type="term" value="F:FAD binding"/>
    <property type="evidence" value="ECO:0007669"/>
    <property type="project" value="InterPro"/>
</dbReference>
<dbReference type="PANTHER" id="PTHR42973:SF39">
    <property type="entry name" value="FAD-BINDING PCMH-TYPE DOMAIN-CONTAINING PROTEIN"/>
    <property type="match status" value="1"/>
</dbReference>
<comment type="similarity">
    <text evidence="2">Belongs to the oxygen-dependent FAD-linked oxidoreductase family.</text>
</comment>
<dbReference type="Gene3D" id="3.30.43.10">
    <property type="entry name" value="Uridine Diphospho-n-acetylenolpyruvylglucosamine Reductase, domain 2"/>
    <property type="match status" value="1"/>
</dbReference>
<dbReference type="Gene3D" id="3.40.462.20">
    <property type="match status" value="1"/>
</dbReference>
<evidence type="ECO:0000256" key="2">
    <source>
        <dbReference type="ARBA" id="ARBA00005466"/>
    </source>
</evidence>
<reference evidence="7 8" key="1">
    <citation type="submission" date="2017-01" db="EMBL/GenBank/DDBJ databases">
        <title>Bacillus cereus isolates.</title>
        <authorList>
            <person name="Beno S.M."/>
        </authorList>
    </citation>
    <scope>NUCLEOTIDE SEQUENCE [LARGE SCALE GENOMIC DNA]</scope>
    <source>
        <strain evidence="7 8">FSL K6-1030</strain>
    </source>
</reference>
<keyword evidence="4" id="KW-0274">FAD</keyword>
<proteinExistence type="inferred from homology"/>
<dbReference type="Pfam" id="PF08031">
    <property type="entry name" value="BBE"/>
    <property type="match status" value="1"/>
</dbReference>
<dbReference type="InterPro" id="IPR006094">
    <property type="entry name" value="Oxid_FAD_bind_N"/>
</dbReference>
<name>A0A9X6B4R9_BACCE</name>
<keyword evidence="5" id="KW-0560">Oxidoreductase</keyword>
<gene>
    <name evidence="7" type="ORF">BLX06_26795</name>
</gene>
<organism evidence="7 8">
    <name type="scientific">Bacillus cereus</name>
    <dbReference type="NCBI Taxonomy" id="1396"/>
    <lineage>
        <taxon>Bacteria</taxon>
        <taxon>Bacillati</taxon>
        <taxon>Bacillota</taxon>
        <taxon>Bacilli</taxon>
        <taxon>Bacillales</taxon>
        <taxon>Bacillaceae</taxon>
        <taxon>Bacillus</taxon>
        <taxon>Bacillus cereus group</taxon>
    </lineage>
</organism>
<evidence type="ECO:0000256" key="1">
    <source>
        <dbReference type="ARBA" id="ARBA00001974"/>
    </source>
</evidence>
<dbReference type="InterPro" id="IPR036318">
    <property type="entry name" value="FAD-bd_PCMH-like_sf"/>
</dbReference>
<dbReference type="InterPro" id="IPR012951">
    <property type="entry name" value="BBE"/>
</dbReference>
<feature type="domain" description="FAD-binding PCMH-type" evidence="6">
    <location>
        <begin position="32"/>
        <end position="203"/>
    </location>
</feature>
<dbReference type="GO" id="GO:0016491">
    <property type="term" value="F:oxidoreductase activity"/>
    <property type="evidence" value="ECO:0007669"/>
    <property type="project" value="UniProtKB-KW"/>
</dbReference>
<evidence type="ECO:0000259" key="6">
    <source>
        <dbReference type="PROSITE" id="PS51387"/>
    </source>
</evidence>
<dbReference type="Proteomes" id="UP000190641">
    <property type="component" value="Unassembled WGS sequence"/>
</dbReference>
<keyword evidence="3" id="KW-0285">Flavoprotein</keyword>
<dbReference type="RefSeq" id="WP_078187390.1">
    <property type="nucleotide sequence ID" value="NZ_MUAU01000142.1"/>
</dbReference>
<evidence type="ECO:0000256" key="5">
    <source>
        <dbReference type="ARBA" id="ARBA00023002"/>
    </source>
</evidence>
<evidence type="ECO:0000313" key="8">
    <source>
        <dbReference type="Proteomes" id="UP000190641"/>
    </source>
</evidence>
<evidence type="ECO:0000256" key="4">
    <source>
        <dbReference type="ARBA" id="ARBA00022827"/>
    </source>
</evidence>
<comment type="cofactor">
    <cofactor evidence="1">
        <name>FAD</name>
        <dbReference type="ChEBI" id="CHEBI:57692"/>
    </cofactor>
</comment>
<sequence>MHNLNLQGLTGKVITKFHCEYEQARQEWNRSIQKFPLVIVYCYTNFDISNAIMWARKYKVNIRIRTGGHHYEGYSVGNNVLVIDISKMNCLEFIPKGQKLKMQGGVKNEQVYNFISSKGYPFPGGTCPTVGVSGYTLGGGWGYSCRKFGLGCDSLLEIELIDYRGNLIVANEQCNSDLFWACRGGGGGNFGVIVSMTFKLPLKVDKVTFVEIYWPTASSEIQQLFLEKWQKWLVNLDHRITLGVSLYNSVSEGLAIYGRGLFYGTPEEARDILQPLVCIDGGTINLEYISFLDAVEKIEASYPRSEQFKSTGRFVYRYYDRQEIKNIISLIQERAGGSIFAAISLYALGGKVSSINKEDTAFFYRDAHYILGIQSIWENPIFKKDNVQWVEQRFNYIKTITQGSFINFPYSELKDYMSAYYGRNAGRLRKINKKYDPLNLFTFPQGIKS</sequence>
<dbReference type="AlphaFoldDB" id="A0A9X6B4R9"/>
<evidence type="ECO:0000256" key="3">
    <source>
        <dbReference type="ARBA" id="ARBA00022630"/>
    </source>
</evidence>
<dbReference type="InterPro" id="IPR016169">
    <property type="entry name" value="FAD-bd_PCMH_sub2"/>
</dbReference>
<dbReference type="InterPro" id="IPR050416">
    <property type="entry name" value="FAD-linked_Oxidoreductase"/>
</dbReference>
<dbReference type="Pfam" id="PF01565">
    <property type="entry name" value="FAD_binding_4"/>
    <property type="match status" value="1"/>
</dbReference>
<dbReference type="InterPro" id="IPR016167">
    <property type="entry name" value="FAD-bd_PCMH_sub1"/>
</dbReference>
<dbReference type="PROSITE" id="PS51387">
    <property type="entry name" value="FAD_PCMH"/>
    <property type="match status" value="1"/>
</dbReference>
<dbReference type="EMBL" id="MUAU01000142">
    <property type="protein sequence ID" value="OOR72095.1"/>
    <property type="molecule type" value="Genomic_DNA"/>
</dbReference>
<evidence type="ECO:0000313" key="7">
    <source>
        <dbReference type="EMBL" id="OOR72095.1"/>
    </source>
</evidence>
<dbReference type="PANTHER" id="PTHR42973">
    <property type="entry name" value="BINDING OXIDOREDUCTASE, PUTATIVE (AFU_ORTHOLOGUE AFUA_1G17690)-RELATED"/>
    <property type="match status" value="1"/>
</dbReference>